<sequence length="181" mass="21110">MDSIYHIKVIIKDTEPAIWRTIQVPSHVTLYKMHRILQIVMGWQNSHLHEFVIDGKSYGESHPEYGLEMKTERRARLDELVPHENGVFFYDYNLDEGWRHVLLVEKVLRREPGVHYPRCVAGERACPPEDCGGTRGYKELLEIITNPEDVEYEETMAWLGGSFDPKAFDLEGVSQQLKKIR</sequence>
<dbReference type="AlphaFoldDB" id="A0A7C3VHG5"/>
<evidence type="ECO:0000259" key="1">
    <source>
        <dbReference type="Pfam" id="PF07929"/>
    </source>
</evidence>
<reference evidence="2" key="1">
    <citation type="journal article" date="2020" name="mSystems">
        <title>Genome- and Community-Level Interaction Insights into Carbon Utilization and Element Cycling Functions of Hydrothermarchaeota in Hydrothermal Sediment.</title>
        <authorList>
            <person name="Zhou Z."/>
            <person name="Liu Y."/>
            <person name="Xu W."/>
            <person name="Pan J."/>
            <person name="Luo Z.H."/>
            <person name="Li M."/>
        </authorList>
    </citation>
    <scope>NUCLEOTIDE SEQUENCE [LARGE SCALE GENOMIC DNA]</scope>
    <source>
        <strain evidence="2">SpSt-374</strain>
    </source>
</reference>
<feature type="domain" description="Plasmid pRiA4b Orf3-like" evidence="1">
    <location>
        <begin position="4"/>
        <end position="171"/>
    </location>
</feature>
<proteinExistence type="predicted"/>
<dbReference type="SUPFAM" id="SSF159941">
    <property type="entry name" value="MM3350-like"/>
    <property type="match status" value="1"/>
</dbReference>
<dbReference type="Gene3D" id="3.10.290.30">
    <property type="entry name" value="MM3350-like"/>
    <property type="match status" value="1"/>
</dbReference>
<dbReference type="InterPro" id="IPR024047">
    <property type="entry name" value="MM3350-like_sf"/>
</dbReference>
<organism evidence="2">
    <name type="scientific">Planktothricoides sp. SpSt-374</name>
    <dbReference type="NCBI Taxonomy" id="2282167"/>
    <lineage>
        <taxon>Bacteria</taxon>
        <taxon>Bacillati</taxon>
        <taxon>Cyanobacteriota</taxon>
        <taxon>Cyanophyceae</taxon>
        <taxon>Oscillatoriophycideae</taxon>
        <taxon>Oscillatoriales</taxon>
        <taxon>Oscillatoriaceae</taxon>
        <taxon>Planktothricoides</taxon>
    </lineage>
</organism>
<accession>A0A7C3VHG5</accession>
<comment type="caution">
    <text evidence="2">The sequence shown here is derived from an EMBL/GenBank/DDBJ whole genome shotgun (WGS) entry which is preliminary data.</text>
</comment>
<dbReference type="Pfam" id="PF07929">
    <property type="entry name" value="PRiA4_ORF3"/>
    <property type="match status" value="1"/>
</dbReference>
<dbReference type="EMBL" id="DSPX01000018">
    <property type="protein sequence ID" value="HGF99516.1"/>
    <property type="molecule type" value="Genomic_DNA"/>
</dbReference>
<evidence type="ECO:0000313" key="2">
    <source>
        <dbReference type="EMBL" id="HGF99516.1"/>
    </source>
</evidence>
<dbReference type="InterPro" id="IPR012912">
    <property type="entry name" value="Plasmid_pRiA4b_Orf3-like"/>
</dbReference>
<dbReference type="PANTHER" id="PTHR41878:SF1">
    <property type="entry name" value="TNPR PROTEIN"/>
    <property type="match status" value="1"/>
</dbReference>
<name>A0A7C3VHG5_9CYAN</name>
<gene>
    <name evidence="2" type="ORF">ENR15_02295</name>
</gene>
<dbReference type="PANTHER" id="PTHR41878">
    <property type="entry name" value="LEXA REPRESSOR-RELATED"/>
    <property type="match status" value="1"/>
</dbReference>
<protein>
    <submittedName>
        <fullName evidence="2">Plasmid pRiA4b ORF-3 family protein</fullName>
    </submittedName>
</protein>